<keyword evidence="15" id="KW-1185">Reference proteome</keyword>
<dbReference type="SUPFAM" id="SSF47323">
    <property type="entry name" value="Anticodon-binding domain of a subclass of class I aminoacyl-tRNA synthetases"/>
    <property type="match status" value="1"/>
</dbReference>
<feature type="compositionally biased region" description="Acidic residues" evidence="11">
    <location>
        <begin position="657"/>
        <end position="668"/>
    </location>
</feature>
<evidence type="ECO:0000256" key="3">
    <source>
        <dbReference type="ARBA" id="ARBA00022598"/>
    </source>
</evidence>
<dbReference type="AlphaFoldDB" id="A0A2A9PJE1"/>
<dbReference type="GO" id="GO:0005524">
    <property type="term" value="F:ATP binding"/>
    <property type="evidence" value="ECO:0007669"/>
    <property type="project" value="UniProtKB-KW"/>
</dbReference>
<dbReference type="EC" id="6.1.1.10" evidence="2"/>
<protein>
    <recommendedName>
        <fullName evidence="8">Methionine--tRNA ligase, mitochondrial</fullName>
        <ecNumber evidence="2">6.1.1.10</ecNumber>
    </recommendedName>
    <alternativeName>
        <fullName evidence="9">Methionyl-tRNA synthetase</fullName>
    </alternativeName>
</protein>
<accession>A0A2A9PJE1</accession>
<dbReference type="OrthoDB" id="24670at2759"/>
<gene>
    <name evidence="14" type="ORF">XA68_18421</name>
</gene>
<keyword evidence="6 10" id="KW-0648">Protein biosynthesis</keyword>
<dbReference type="PANTHER" id="PTHR43326:SF1">
    <property type="entry name" value="METHIONINE--TRNA LIGASE, MITOCHONDRIAL"/>
    <property type="match status" value="1"/>
</dbReference>
<reference evidence="14 15" key="2">
    <citation type="journal article" date="2017" name="Sci. Rep.">
        <title>Ant-infecting Ophiocordyceps genomes reveal a high diversity of potential behavioral manipulation genes and a possible major role for enterotoxins.</title>
        <authorList>
            <person name="de Bekker C."/>
            <person name="Ohm R.A."/>
            <person name="Evans H.C."/>
            <person name="Brachmann A."/>
            <person name="Hughes D.P."/>
        </authorList>
    </citation>
    <scope>NUCLEOTIDE SEQUENCE [LARGE SCALE GENOMIC DNA]</scope>
    <source>
        <strain evidence="14 15">SC16a</strain>
    </source>
</reference>
<dbReference type="Proteomes" id="UP000037136">
    <property type="component" value="Unassembled WGS sequence"/>
</dbReference>
<dbReference type="PANTHER" id="PTHR43326">
    <property type="entry name" value="METHIONYL-TRNA SYNTHETASE"/>
    <property type="match status" value="1"/>
</dbReference>
<dbReference type="InterPro" id="IPR009080">
    <property type="entry name" value="tRNAsynth_Ia_anticodon-bd"/>
</dbReference>
<proteinExistence type="inferred from homology"/>
<feature type="compositionally biased region" description="Basic and acidic residues" evidence="11">
    <location>
        <begin position="641"/>
        <end position="656"/>
    </location>
</feature>
<evidence type="ECO:0000256" key="11">
    <source>
        <dbReference type="SAM" id="MobiDB-lite"/>
    </source>
</evidence>
<dbReference type="GO" id="GO:0004825">
    <property type="term" value="F:methionine-tRNA ligase activity"/>
    <property type="evidence" value="ECO:0007669"/>
    <property type="project" value="UniProtKB-EC"/>
</dbReference>
<dbReference type="InterPro" id="IPR033911">
    <property type="entry name" value="MetRS_core"/>
</dbReference>
<sequence>MSKPTLLAIQQSSRFIRPQRTWTCQLSQCRRASNFKKKSFAETLSHIDTSSPYYVTTPIFYANDSPHIGHLYSMVLADVIKRWQLQQGRPAVLSTGTDEHGLKIQRAAQSRGVSPQELCDANAAKFEQLARMAGISFDHFTRTSSETHKNAVSCAWKHFKKELRDNLALYEGTHKGWYSVADECFYPEDKVGPSVEPRTGRKMRVSKETGSEVEWIEEKTWFFPMTEYKMRLLDFYDRNPRWISPKARMAEVRSWVETNLEDLAVTRPTSRLDWGVRDPTDAGQTIYVWVDALLNYIVNAGYGSKWTKASQAMSPWPANVHVVGKDILRFHAVYWPCLLMALDLPLPKSIVCHNHWVFRGRKMSKTVGNVVDPFLALQRWDVDTLRFYLMFSGTLRKDMPYSNALIQTVYIKQLQANLGNLFYRVCRPKSNAAWSVGVAVQMHHDKSYETLIRDEKGERVPSKYFRLIPILKRMTAAFAYNMSLFDIKSAIKEVGSLLQETNRYFSDAEPWHLAKLEDEKAQTLLHWVVFNCAEALRLAGILLLPIIPAKAAELLDELGVSPKNRTAHYAYLGEGDVYGEPLKESETEGRLKKWDTLFPPLPDTESWRPEDMVPEEMKEMVRSKTKNKLNQLCEVLAQEARLADDGRKSQSEKDEGKEDEEDEVGERS</sequence>
<evidence type="ECO:0000313" key="14">
    <source>
        <dbReference type="EMBL" id="PFH61003.1"/>
    </source>
</evidence>
<keyword evidence="4 10" id="KW-0547">Nucleotide-binding</keyword>
<evidence type="ECO:0000256" key="4">
    <source>
        <dbReference type="ARBA" id="ARBA00022741"/>
    </source>
</evidence>
<dbReference type="Gene3D" id="1.10.730.10">
    <property type="entry name" value="Isoleucyl-tRNA Synthetase, Domain 1"/>
    <property type="match status" value="1"/>
</dbReference>
<dbReference type="InterPro" id="IPR015413">
    <property type="entry name" value="Methionyl/Leucyl_tRNA_Synth"/>
</dbReference>
<evidence type="ECO:0000256" key="10">
    <source>
        <dbReference type="RuleBase" id="RU363039"/>
    </source>
</evidence>
<comment type="caution">
    <text evidence="14">The sequence shown here is derived from an EMBL/GenBank/DDBJ whole genome shotgun (WGS) entry which is preliminary data.</text>
</comment>
<evidence type="ECO:0000256" key="2">
    <source>
        <dbReference type="ARBA" id="ARBA00012838"/>
    </source>
</evidence>
<evidence type="ECO:0000259" key="13">
    <source>
        <dbReference type="Pfam" id="PF19303"/>
    </source>
</evidence>
<dbReference type="InterPro" id="IPR023457">
    <property type="entry name" value="Met-tRNA_synth_2"/>
</dbReference>
<keyword evidence="3 10" id="KW-0436">Ligase</keyword>
<evidence type="ECO:0000256" key="6">
    <source>
        <dbReference type="ARBA" id="ARBA00022917"/>
    </source>
</evidence>
<dbReference type="CDD" id="cd00814">
    <property type="entry name" value="MetRS_core"/>
    <property type="match status" value="1"/>
</dbReference>
<evidence type="ECO:0000313" key="15">
    <source>
        <dbReference type="Proteomes" id="UP000037136"/>
    </source>
</evidence>
<dbReference type="FunFam" id="2.170.220.10:FF:000002">
    <property type="entry name" value="Methionine--tRNA ligase"/>
    <property type="match status" value="1"/>
</dbReference>
<dbReference type="SUPFAM" id="SSF52374">
    <property type="entry name" value="Nucleotidylyl transferase"/>
    <property type="match status" value="1"/>
</dbReference>
<keyword evidence="5 10" id="KW-0067">ATP-binding</keyword>
<dbReference type="EMBL" id="LAZP02000095">
    <property type="protein sequence ID" value="PFH61003.1"/>
    <property type="molecule type" value="Genomic_DNA"/>
</dbReference>
<feature type="region of interest" description="Disordered" evidence="11">
    <location>
        <begin position="639"/>
        <end position="668"/>
    </location>
</feature>
<keyword evidence="7 10" id="KW-0030">Aminoacyl-tRNA synthetase</keyword>
<dbReference type="PRINTS" id="PR01041">
    <property type="entry name" value="TRNASYNTHMET"/>
</dbReference>
<evidence type="ECO:0000256" key="7">
    <source>
        <dbReference type="ARBA" id="ARBA00023146"/>
    </source>
</evidence>
<evidence type="ECO:0000256" key="1">
    <source>
        <dbReference type="ARBA" id="ARBA00005594"/>
    </source>
</evidence>
<dbReference type="Gene3D" id="2.170.220.10">
    <property type="match status" value="1"/>
</dbReference>
<dbReference type="Pfam" id="PF09334">
    <property type="entry name" value="tRNA-synt_1g"/>
    <property type="match status" value="1"/>
</dbReference>
<evidence type="ECO:0000256" key="8">
    <source>
        <dbReference type="ARBA" id="ARBA00026124"/>
    </source>
</evidence>
<evidence type="ECO:0000256" key="9">
    <source>
        <dbReference type="ARBA" id="ARBA00030904"/>
    </source>
</evidence>
<evidence type="ECO:0000259" key="12">
    <source>
        <dbReference type="Pfam" id="PF09334"/>
    </source>
</evidence>
<dbReference type="InterPro" id="IPR014758">
    <property type="entry name" value="Met-tRNA_synth"/>
</dbReference>
<evidence type="ECO:0000256" key="5">
    <source>
        <dbReference type="ARBA" id="ARBA00022840"/>
    </source>
</evidence>
<organism evidence="14 15">
    <name type="scientific">Ophiocordyceps unilateralis</name>
    <name type="common">Zombie-ant fungus</name>
    <name type="synonym">Torrubia unilateralis</name>
    <dbReference type="NCBI Taxonomy" id="268505"/>
    <lineage>
        <taxon>Eukaryota</taxon>
        <taxon>Fungi</taxon>
        <taxon>Dikarya</taxon>
        <taxon>Ascomycota</taxon>
        <taxon>Pezizomycotina</taxon>
        <taxon>Sordariomycetes</taxon>
        <taxon>Hypocreomycetidae</taxon>
        <taxon>Hypocreales</taxon>
        <taxon>Ophiocordycipitaceae</taxon>
        <taxon>Ophiocordyceps</taxon>
    </lineage>
</organism>
<name>A0A2A9PJE1_OPHUN</name>
<reference evidence="14 15" key="1">
    <citation type="journal article" date="2015" name="BMC Genomics">
        <title>Gene expression during zombie ant biting behavior reflects the complexity underlying fungal parasitic behavioral manipulation.</title>
        <authorList>
            <person name="de Bekker C."/>
            <person name="Ohm R.A."/>
            <person name="Loreto R.G."/>
            <person name="Sebastian A."/>
            <person name="Albert I."/>
            <person name="Merrow M."/>
            <person name="Brachmann A."/>
            <person name="Hughes D.P."/>
        </authorList>
    </citation>
    <scope>NUCLEOTIDE SEQUENCE [LARGE SCALE GENOMIC DNA]</scope>
    <source>
        <strain evidence="14 15">SC16a</strain>
    </source>
</reference>
<feature type="domain" description="Methionyl/Leucyl tRNA synthetase" evidence="12">
    <location>
        <begin position="53"/>
        <end position="425"/>
    </location>
</feature>
<comment type="similarity">
    <text evidence="1 10">Belongs to the class-I aminoacyl-tRNA synthetase family.</text>
</comment>
<dbReference type="STRING" id="268505.A0A2A9PJE1"/>
<dbReference type="NCBIfam" id="TIGR00398">
    <property type="entry name" value="metG"/>
    <property type="match status" value="1"/>
</dbReference>
<dbReference type="GO" id="GO:0006431">
    <property type="term" value="P:methionyl-tRNA aminoacylation"/>
    <property type="evidence" value="ECO:0007669"/>
    <property type="project" value="InterPro"/>
</dbReference>
<dbReference type="Gene3D" id="3.40.50.620">
    <property type="entry name" value="HUPs"/>
    <property type="match status" value="1"/>
</dbReference>
<dbReference type="Pfam" id="PF19303">
    <property type="entry name" value="Anticodon_3"/>
    <property type="match status" value="1"/>
</dbReference>
<dbReference type="InterPro" id="IPR014729">
    <property type="entry name" value="Rossmann-like_a/b/a_fold"/>
</dbReference>
<dbReference type="InterPro" id="IPR041872">
    <property type="entry name" value="Anticodon_Met"/>
</dbReference>
<feature type="domain" description="Methionyl-tRNA synthetase anticodon-binding" evidence="13">
    <location>
        <begin position="466"/>
        <end position="562"/>
    </location>
</feature>